<dbReference type="GO" id="GO:0005789">
    <property type="term" value="C:endoplasmic reticulum membrane"/>
    <property type="evidence" value="ECO:0007669"/>
    <property type="project" value="UniProtKB-SubCell"/>
</dbReference>
<dbReference type="Pfam" id="PF09753">
    <property type="entry name" value="Use1"/>
    <property type="match status" value="1"/>
</dbReference>
<accession>A0A2S5B2I1</accession>
<keyword evidence="8 11" id="KW-1133">Transmembrane helix</keyword>
<keyword evidence="13" id="KW-1185">Reference proteome</keyword>
<evidence type="ECO:0000256" key="10">
    <source>
        <dbReference type="SAM" id="MobiDB-lite"/>
    </source>
</evidence>
<evidence type="ECO:0000256" key="2">
    <source>
        <dbReference type="ARBA" id="ARBA00007891"/>
    </source>
</evidence>
<dbReference type="GO" id="GO:0006890">
    <property type="term" value="P:retrograde vesicle-mediated transport, Golgi to endoplasmic reticulum"/>
    <property type="evidence" value="ECO:0007669"/>
    <property type="project" value="TreeGrafter"/>
</dbReference>
<evidence type="ECO:0000256" key="11">
    <source>
        <dbReference type="SAM" id="Phobius"/>
    </source>
</evidence>
<keyword evidence="5" id="KW-0256">Endoplasmic reticulum</keyword>
<dbReference type="AlphaFoldDB" id="A0A2S5B2I1"/>
<dbReference type="OrthoDB" id="4506189at2759"/>
<dbReference type="GO" id="GO:0005484">
    <property type="term" value="F:SNAP receptor activity"/>
    <property type="evidence" value="ECO:0007669"/>
    <property type="project" value="TreeGrafter"/>
</dbReference>
<evidence type="ECO:0000256" key="1">
    <source>
        <dbReference type="ARBA" id="ARBA00004163"/>
    </source>
</evidence>
<feature type="transmembrane region" description="Helical" evidence="11">
    <location>
        <begin position="392"/>
        <end position="411"/>
    </location>
</feature>
<dbReference type="STRING" id="741276.A0A2S5B2I1"/>
<feature type="compositionally biased region" description="Low complexity" evidence="10">
    <location>
        <begin position="185"/>
        <end position="194"/>
    </location>
</feature>
<feature type="compositionally biased region" description="Polar residues" evidence="10">
    <location>
        <begin position="212"/>
        <end position="226"/>
    </location>
</feature>
<feature type="compositionally biased region" description="Acidic residues" evidence="10">
    <location>
        <begin position="153"/>
        <end position="164"/>
    </location>
</feature>
<keyword evidence="7" id="KW-0653">Protein transport</keyword>
<evidence type="ECO:0000256" key="9">
    <source>
        <dbReference type="ARBA" id="ARBA00023136"/>
    </source>
</evidence>
<dbReference type="GO" id="GO:0031201">
    <property type="term" value="C:SNARE complex"/>
    <property type="evidence" value="ECO:0007669"/>
    <property type="project" value="TreeGrafter"/>
</dbReference>
<evidence type="ECO:0008006" key="14">
    <source>
        <dbReference type="Google" id="ProtNLM"/>
    </source>
</evidence>
<protein>
    <recommendedName>
        <fullName evidence="14">t-SNARE coiled-coil homology domain-containing protein</fullName>
    </recommendedName>
</protein>
<comment type="similarity">
    <text evidence="2">Belongs to the USE1 family.</text>
</comment>
<name>A0A2S5B2I1_9BASI</name>
<keyword evidence="6" id="KW-0931">ER-Golgi transport</keyword>
<dbReference type="EMBL" id="PJQD01000088">
    <property type="protein sequence ID" value="POY70993.1"/>
    <property type="molecule type" value="Genomic_DNA"/>
</dbReference>
<evidence type="ECO:0000313" key="12">
    <source>
        <dbReference type="EMBL" id="POY70993.1"/>
    </source>
</evidence>
<keyword evidence="4 11" id="KW-0812">Transmembrane</keyword>
<organism evidence="12 13">
    <name type="scientific">Rhodotorula taiwanensis</name>
    <dbReference type="NCBI Taxonomy" id="741276"/>
    <lineage>
        <taxon>Eukaryota</taxon>
        <taxon>Fungi</taxon>
        <taxon>Dikarya</taxon>
        <taxon>Basidiomycota</taxon>
        <taxon>Pucciniomycotina</taxon>
        <taxon>Microbotryomycetes</taxon>
        <taxon>Sporidiobolales</taxon>
        <taxon>Sporidiobolaceae</taxon>
        <taxon>Rhodotorula</taxon>
    </lineage>
</organism>
<gene>
    <name evidence="12" type="ORF">BMF94_5918</name>
</gene>
<evidence type="ECO:0000313" key="13">
    <source>
        <dbReference type="Proteomes" id="UP000237144"/>
    </source>
</evidence>
<sequence>MSKRDRVTATSLVRLLDPLATYGQKSSPPSPDYLSLLHYSATAKQARKLVDALLAAQPDSATTAANRDLLYQLDSRLSTAEQQLARLAPTQSSSLLSPPPEVVHTYQDTDPLLSSDLANLDYLAVPPPAIPSFDFAGQAATREAEPPQVGPLPDDDPDTTEGDENGLLVQNALPKPSDFRNASWRSNGGPSSIRSPPPPTEDAIAGRPIGPGTSSSLDPALTTSTARQRRGQPQADDFTSGRPLLPAEKPVPAYLVAKRARAAAEKKRLAELEESDDDDDDDLVIPTPAKVAKKLDDLIPADAVPVGGGGGGGSGGDLLGQHHALQTSLLSSLTSLSGALKQSTLSFSDNLAKDKEVMTRAQEQLETSEAGMKTQQARLKEVRGKSRGTTCWTLGLLAVVFVLWLLTFLLIKVT</sequence>
<dbReference type="PANTHER" id="PTHR13050:SF7">
    <property type="entry name" value="VESICLE TRANSPORT PROTEIN USE1"/>
    <property type="match status" value="1"/>
</dbReference>
<dbReference type="InterPro" id="IPR019150">
    <property type="entry name" value="Vesicle_transport_protein_Use1"/>
</dbReference>
<evidence type="ECO:0000256" key="3">
    <source>
        <dbReference type="ARBA" id="ARBA00022448"/>
    </source>
</evidence>
<keyword evidence="9 11" id="KW-0472">Membrane</keyword>
<dbReference type="GO" id="GO:0015031">
    <property type="term" value="P:protein transport"/>
    <property type="evidence" value="ECO:0007669"/>
    <property type="project" value="UniProtKB-KW"/>
</dbReference>
<reference evidence="12 13" key="1">
    <citation type="journal article" date="2018" name="Front. Microbiol.">
        <title>Prospects for Fungal Bioremediation of Acidic Radioactive Waste Sites: Characterization and Genome Sequence of Rhodotorula taiwanensis MD1149.</title>
        <authorList>
            <person name="Tkavc R."/>
            <person name="Matrosova V.Y."/>
            <person name="Grichenko O.E."/>
            <person name="Gostincar C."/>
            <person name="Volpe R.P."/>
            <person name="Klimenkova P."/>
            <person name="Gaidamakova E.K."/>
            <person name="Zhou C.E."/>
            <person name="Stewart B.J."/>
            <person name="Lyman M.G."/>
            <person name="Malfatti S.A."/>
            <person name="Rubinfeld B."/>
            <person name="Courtot M."/>
            <person name="Singh J."/>
            <person name="Dalgard C.L."/>
            <person name="Hamilton T."/>
            <person name="Frey K.G."/>
            <person name="Gunde-Cimerman N."/>
            <person name="Dugan L."/>
            <person name="Daly M.J."/>
        </authorList>
    </citation>
    <scope>NUCLEOTIDE SEQUENCE [LARGE SCALE GENOMIC DNA]</scope>
    <source>
        <strain evidence="12 13">MD1149</strain>
    </source>
</reference>
<dbReference type="PANTHER" id="PTHR13050">
    <property type="entry name" value="USE1-LIKE PROTEIN"/>
    <property type="match status" value="1"/>
</dbReference>
<proteinExistence type="inferred from homology"/>
<feature type="region of interest" description="Disordered" evidence="10">
    <location>
        <begin position="138"/>
        <end position="246"/>
    </location>
</feature>
<dbReference type="Proteomes" id="UP000237144">
    <property type="component" value="Unassembled WGS sequence"/>
</dbReference>
<keyword evidence="3" id="KW-0813">Transport</keyword>
<comment type="caution">
    <text evidence="12">The sequence shown here is derived from an EMBL/GenBank/DDBJ whole genome shotgun (WGS) entry which is preliminary data.</text>
</comment>
<evidence type="ECO:0000256" key="7">
    <source>
        <dbReference type="ARBA" id="ARBA00022927"/>
    </source>
</evidence>
<comment type="subcellular location">
    <subcellularLocation>
        <location evidence="1">Endoplasmic reticulum membrane</location>
        <topology evidence="1">Single-pass type IV membrane protein</topology>
    </subcellularLocation>
</comment>
<evidence type="ECO:0000256" key="4">
    <source>
        <dbReference type="ARBA" id="ARBA00022692"/>
    </source>
</evidence>
<evidence type="ECO:0000256" key="8">
    <source>
        <dbReference type="ARBA" id="ARBA00022989"/>
    </source>
</evidence>
<evidence type="ECO:0000256" key="6">
    <source>
        <dbReference type="ARBA" id="ARBA00022892"/>
    </source>
</evidence>
<evidence type="ECO:0000256" key="5">
    <source>
        <dbReference type="ARBA" id="ARBA00022824"/>
    </source>
</evidence>